<evidence type="ECO:0000313" key="3">
    <source>
        <dbReference type="Proteomes" id="UP001268819"/>
    </source>
</evidence>
<reference evidence="2 3" key="1">
    <citation type="submission" date="2023-07" db="EMBL/GenBank/DDBJ databases">
        <title>Sequencing the genomes of 1000 actinobacteria strains.</title>
        <authorList>
            <person name="Klenk H.-P."/>
        </authorList>
    </citation>
    <scope>NUCLEOTIDE SEQUENCE [LARGE SCALE GENOMIC DNA]</scope>
    <source>
        <strain evidence="2 3">DSM 43749</strain>
    </source>
</reference>
<dbReference type="SUPFAM" id="SSF140459">
    <property type="entry name" value="PE/PPE dimer-like"/>
    <property type="match status" value="1"/>
</dbReference>
<protein>
    <recommendedName>
        <fullName evidence="4">PPE family protein</fullName>
    </recommendedName>
</protein>
<organism evidence="2 3">
    <name type="scientific">Saccharothrix longispora</name>
    <dbReference type="NCBI Taxonomy" id="33920"/>
    <lineage>
        <taxon>Bacteria</taxon>
        <taxon>Bacillati</taxon>
        <taxon>Actinomycetota</taxon>
        <taxon>Actinomycetes</taxon>
        <taxon>Pseudonocardiales</taxon>
        <taxon>Pseudonocardiaceae</taxon>
        <taxon>Saccharothrix</taxon>
    </lineage>
</organism>
<dbReference type="Proteomes" id="UP001268819">
    <property type="component" value="Unassembled WGS sequence"/>
</dbReference>
<keyword evidence="3" id="KW-1185">Reference proteome</keyword>
<proteinExistence type="predicted"/>
<feature type="compositionally biased region" description="Polar residues" evidence="1">
    <location>
        <begin position="192"/>
        <end position="209"/>
    </location>
</feature>
<dbReference type="RefSeq" id="WP_310302164.1">
    <property type="nucleotide sequence ID" value="NZ_BAAAXB010000001.1"/>
</dbReference>
<evidence type="ECO:0008006" key="4">
    <source>
        <dbReference type="Google" id="ProtNLM"/>
    </source>
</evidence>
<gene>
    <name evidence="2" type="ORF">J2S66_000072</name>
</gene>
<dbReference type="InterPro" id="IPR038332">
    <property type="entry name" value="PPE_sf"/>
</dbReference>
<accession>A0ABU1PN97</accession>
<feature type="compositionally biased region" description="Pro residues" evidence="1">
    <location>
        <begin position="227"/>
        <end position="279"/>
    </location>
</feature>
<sequence length="411" mass="40750">MKQQVETNFNPGLGGEIAEEWKAIGRTFTQLAVDFQVIVSGSEAGWTGSAGEGARTALAKVGKFSDMTGDHFTSTGDALHDQVSAASGAKARMPEPVEYDPKKMFTDAIGRGNVFDLAALAVTMPMRKAESEAAKAEAVQVMQARDDAMRSATGAMPAFAETPTVTQDQGTSVGTTRTSSVTTATVAPESRIGTTGVPNSGVPSGVPNNGTPDGGGTTRTSWAAPPTVAPPPSTPPVNLPPQTTPTPPTTPPWTSPPGRNPRPPFDRQPPGKPLPPGVRPPGAGTPPRRGPGGVPGGAGGGRPGLPGGVPGGGAHSGGAPGGPGGMRGGRGPVSGFGPMAPGGQSGFGPTGGAAAANQGGAGGRGAAGVAGGVGGGQGQGDEDQEHKAKYLIPTDDYFDDDRLVAPPTIGE</sequence>
<feature type="region of interest" description="Disordered" evidence="1">
    <location>
        <begin position="161"/>
        <end position="411"/>
    </location>
</feature>
<name>A0ABU1PN97_9PSEU</name>
<comment type="caution">
    <text evidence="2">The sequence shown here is derived from an EMBL/GenBank/DDBJ whole genome shotgun (WGS) entry which is preliminary data.</text>
</comment>
<dbReference type="EMBL" id="JAVDSG010000001">
    <property type="protein sequence ID" value="MDR6591688.1"/>
    <property type="molecule type" value="Genomic_DNA"/>
</dbReference>
<feature type="compositionally biased region" description="Low complexity" evidence="1">
    <location>
        <begin position="170"/>
        <end position="187"/>
    </location>
</feature>
<feature type="compositionally biased region" description="Gly residues" evidence="1">
    <location>
        <begin position="359"/>
        <end position="379"/>
    </location>
</feature>
<evidence type="ECO:0000313" key="2">
    <source>
        <dbReference type="EMBL" id="MDR6591688.1"/>
    </source>
</evidence>
<feature type="compositionally biased region" description="Gly residues" evidence="1">
    <location>
        <begin position="290"/>
        <end position="334"/>
    </location>
</feature>
<dbReference type="Gene3D" id="1.20.1260.20">
    <property type="entry name" value="PPE superfamily"/>
    <property type="match status" value="1"/>
</dbReference>
<evidence type="ECO:0000256" key="1">
    <source>
        <dbReference type="SAM" id="MobiDB-lite"/>
    </source>
</evidence>